<dbReference type="PaxDb" id="4081-Solyc05g054790.1.1"/>
<dbReference type="Proteomes" id="UP000004994">
    <property type="component" value="Chromosome 5"/>
</dbReference>
<proteinExistence type="predicted"/>
<organism evidence="2">
    <name type="scientific">Solanum lycopersicum</name>
    <name type="common">Tomato</name>
    <name type="synonym">Lycopersicon esculentum</name>
    <dbReference type="NCBI Taxonomy" id="4081"/>
    <lineage>
        <taxon>Eukaryota</taxon>
        <taxon>Viridiplantae</taxon>
        <taxon>Streptophyta</taxon>
        <taxon>Embryophyta</taxon>
        <taxon>Tracheophyta</taxon>
        <taxon>Spermatophyta</taxon>
        <taxon>Magnoliopsida</taxon>
        <taxon>eudicotyledons</taxon>
        <taxon>Gunneridae</taxon>
        <taxon>Pentapetalae</taxon>
        <taxon>asterids</taxon>
        <taxon>lamiids</taxon>
        <taxon>Solanales</taxon>
        <taxon>Solanaceae</taxon>
        <taxon>Solanoideae</taxon>
        <taxon>Solaneae</taxon>
        <taxon>Solanum</taxon>
        <taxon>Solanum subgen. Lycopersicon</taxon>
    </lineage>
</organism>
<evidence type="ECO:0000313" key="2">
    <source>
        <dbReference type="EnsemblPlants" id="Solyc05g054790.1.1.1"/>
    </source>
</evidence>
<name>A0A3Q7HH39_SOLLC</name>
<sequence length="111" mass="10999">MTGTESGSGSAGKTAGGATVSAGMEGSATGATSESGAVTVAGNWLLGNVVAGATTGATTGSSISDDASATWLTSSRILAELAQSKVRTSRKMQIVAWSVFEVSWETFAIFS</sequence>
<accession>A0A3Q7HH39</accession>
<dbReference type="InParanoid" id="A0A3Q7HH39"/>
<dbReference type="EnsemblPlants" id="Solyc05g054790.1.1">
    <property type="protein sequence ID" value="Solyc05g054790.1.1.1"/>
    <property type="gene ID" value="Solyc05g054790.1"/>
</dbReference>
<evidence type="ECO:0000256" key="1">
    <source>
        <dbReference type="SAM" id="MobiDB-lite"/>
    </source>
</evidence>
<feature type="region of interest" description="Disordered" evidence="1">
    <location>
        <begin position="1"/>
        <end position="33"/>
    </location>
</feature>
<dbReference type="AlphaFoldDB" id="A0A3Q7HH39"/>
<reference evidence="2" key="2">
    <citation type="submission" date="2019-01" db="UniProtKB">
        <authorList>
            <consortium name="EnsemblPlants"/>
        </authorList>
    </citation>
    <scope>IDENTIFICATION</scope>
    <source>
        <strain evidence="2">cv. Heinz 1706</strain>
    </source>
</reference>
<dbReference type="Gramene" id="Solyc05g054790.1.1">
    <property type="protein sequence ID" value="Solyc05g054790.1.1.1"/>
    <property type="gene ID" value="Solyc05g054790.1"/>
</dbReference>
<evidence type="ECO:0000313" key="3">
    <source>
        <dbReference type="Proteomes" id="UP000004994"/>
    </source>
</evidence>
<reference evidence="2" key="1">
    <citation type="journal article" date="2012" name="Nature">
        <title>The tomato genome sequence provides insights into fleshy fruit evolution.</title>
        <authorList>
            <consortium name="Tomato Genome Consortium"/>
        </authorList>
    </citation>
    <scope>NUCLEOTIDE SEQUENCE [LARGE SCALE GENOMIC DNA]</scope>
    <source>
        <strain evidence="2">cv. Heinz 1706</strain>
    </source>
</reference>
<feature type="compositionally biased region" description="Low complexity" evidence="1">
    <location>
        <begin position="1"/>
        <end position="23"/>
    </location>
</feature>
<protein>
    <submittedName>
        <fullName evidence="2">Uncharacterized protein</fullName>
    </submittedName>
</protein>
<keyword evidence="3" id="KW-1185">Reference proteome</keyword>